<comment type="function">
    <text evidence="13">Potent mitogen for mature parenchymal hepatocyte cells, seems to be a hepatotrophic factor, and acts as a growth factor for a broad spectrum of tissues and cell types. Activating ligand for the receptor tyrosine kinase MET by binding to it and promoting its dimerization. Activates MAPK signaling following TMPRSS13 cleavage and activation.</text>
</comment>
<dbReference type="FunFam" id="2.40.20.10:FF:000004">
    <property type="entry name" value="Hepatocyte growth factor"/>
    <property type="match status" value="1"/>
</dbReference>
<dbReference type="Pfam" id="PF00051">
    <property type="entry name" value="Kringle"/>
    <property type="match status" value="3"/>
</dbReference>
<dbReference type="Gene3D" id="2.40.10.10">
    <property type="entry name" value="Trypsin-like serine proteases"/>
    <property type="match status" value="2"/>
</dbReference>
<dbReference type="AlphaFoldDB" id="A0A8C6ZV24"/>
<dbReference type="PIRSF" id="PIRSF500183">
    <property type="entry name" value="Hepatocyte_GF"/>
    <property type="match status" value="1"/>
</dbReference>
<dbReference type="InterPro" id="IPR050759">
    <property type="entry name" value="Serine_protease_kringle"/>
</dbReference>
<evidence type="ECO:0000256" key="9">
    <source>
        <dbReference type="ARBA" id="ARBA00023283"/>
    </source>
</evidence>
<keyword evidence="6 14" id="KW-0339">Growth factor</keyword>
<evidence type="ECO:0000256" key="8">
    <source>
        <dbReference type="ARBA" id="ARBA00023180"/>
    </source>
</evidence>
<dbReference type="FunFam" id="3.50.4.10:FF:000006">
    <property type="entry name" value="Hepatocyte growth factor"/>
    <property type="match status" value="1"/>
</dbReference>
<feature type="disulfide bond" evidence="15">
    <location>
        <begin position="218"/>
        <end position="257"/>
    </location>
</feature>
<dbReference type="FunFam" id="2.40.20.10:FF:000008">
    <property type="entry name" value="Hepatocyte growth factor"/>
    <property type="match status" value="1"/>
</dbReference>
<evidence type="ECO:0000256" key="5">
    <source>
        <dbReference type="ARBA" id="ARBA00022737"/>
    </source>
</evidence>
<keyword evidence="8" id="KW-0325">Glycoprotein</keyword>
<feature type="domain" description="Kringle" evidence="17">
    <location>
        <begin position="196"/>
        <end position="274"/>
    </location>
</feature>
<dbReference type="GO" id="GO:0006508">
    <property type="term" value="P:proteolysis"/>
    <property type="evidence" value="ECO:0007669"/>
    <property type="project" value="InterPro"/>
</dbReference>
<feature type="disulfide bond" evidence="15">
    <location>
        <begin position="312"/>
        <end position="351"/>
    </location>
</feature>
<dbReference type="GO" id="GO:0051239">
    <property type="term" value="P:regulation of multicellular organismal process"/>
    <property type="evidence" value="ECO:0007669"/>
    <property type="project" value="UniProtKB-ARBA"/>
</dbReference>
<feature type="domain" description="Apple" evidence="19">
    <location>
        <begin position="23"/>
        <end position="109"/>
    </location>
</feature>
<evidence type="ECO:0000256" key="11">
    <source>
        <dbReference type="ARBA" id="ARBA00031997"/>
    </source>
</evidence>
<dbReference type="InterPro" id="IPR001254">
    <property type="entry name" value="Trypsin_dom"/>
</dbReference>
<dbReference type="PROSITE" id="PS50240">
    <property type="entry name" value="TRYPSIN_DOM"/>
    <property type="match status" value="1"/>
</dbReference>
<dbReference type="PROSITE" id="PS50948">
    <property type="entry name" value="PAN"/>
    <property type="match status" value="1"/>
</dbReference>
<dbReference type="SUPFAM" id="SSF50494">
    <property type="entry name" value="Trypsin-like serine proteases"/>
    <property type="match status" value="1"/>
</dbReference>
<dbReference type="SMART" id="SM00020">
    <property type="entry name" value="Tryp_SPc"/>
    <property type="match status" value="1"/>
</dbReference>
<dbReference type="PROSITE" id="PS50070">
    <property type="entry name" value="KRINGLE_2"/>
    <property type="match status" value="4"/>
</dbReference>
<evidence type="ECO:0000256" key="4">
    <source>
        <dbReference type="ARBA" id="ARBA00022729"/>
    </source>
</evidence>
<dbReference type="Proteomes" id="UP000694420">
    <property type="component" value="Unplaced"/>
</dbReference>
<proteinExistence type="inferred from homology"/>
<reference evidence="20" key="1">
    <citation type="submission" date="2025-08" db="UniProtKB">
        <authorList>
            <consortium name="Ensembl"/>
        </authorList>
    </citation>
    <scope>IDENTIFICATION</scope>
</reference>
<feature type="domain" description="Kringle" evidence="17">
    <location>
        <begin position="113"/>
        <end position="192"/>
    </location>
</feature>
<keyword evidence="2 14" id="KW-0721">Serine protease homolog</keyword>
<feature type="domain" description="Peptidase S1" evidence="18">
    <location>
        <begin position="429"/>
        <end position="657"/>
    </location>
</feature>
<dbReference type="GO" id="GO:0005615">
    <property type="term" value="C:extracellular space"/>
    <property type="evidence" value="ECO:0007669"/>
    <property type="project" value="TreeGrafter"/>
</dbReference>
<dbReference type="InterPro" id="IPR018056">
    <property type="entry name" value="Kringle_CS"/>
</dbReference>
<comment type="caution">
    <text evidence="15">Lacks conserved residue(s) required for the propagation of feature annotation.</text>
</comment>
<dbReference type="GO" id="GO:0004252">
    <property type="term" value="F:serine-type endopeptidase activity"/>
    <property type="evidence" value="ECO:0007669"/>
    <property type="project" value="InterPro"/>
</dbReference>
<keyword evidence="4 16" id="KW-0732">Signal</keyword>
<evidence type="ECO:0000259" key="19">
    <source>
        <dbReference type="PROSITE" id="PS50948"/>
    </source>
</evidence>
<evidence type="ECO:0000313" key="21">
    <source>
        <dbReference type="Proteomes" id="UP000694420"/>
    </source>
</evidence>
<dbReference type="SMART" id="SM00473">
    <property type="entry name" value="PAN_AP"/>
    <property type="match status" value="1"/>
</dbReference>
<dbReference type="SMART" id="SM00130">
    <property type="entry name" value="KR"/>
    <property type="match status" value="4"/>
</dbReference>
<dbReference type="InterPro" id="IPR038178">
    <property type="entry name" value="Kringle_sf"/>
</dbReference>
<dbReference type="FunFam" id="2.40.10.10:FF:000023">
    <property type="entry name" value="Hepatocyte growth factor"/>
    <property type="match status" value="1"/>
</dbReference>
<dbReference type="SUPFAM" id="SSF57440">
    <property type="entry name" value="Kringle-like"/>
    <property type="match status" value="4"/>
</dbReference>
<dbReference type="InterPro" id="IPR013806">
    <property type="entry name" value="Kringle-like"/>
</dbReference>
<evidence type="ECO:0000256" key="16">
    <source>
        <dbReference type="SAM" id="SignalP"/>
    </source>
</evidence>
<evidence type="ECO:0000256" key="6">
    <source>
        <dbReference type="ARBA" id="ARBA00023030"/>
    </source>
</evidence>
<evidence type="ECO:0000256" key="12">
    <source>
        <dbReference type="ARBA" id="ARBA00033078"/>
    </source>
</evidence>
<gene>
    <name evidence="20" type="primary">HGF</name>
</gene>
<evidence type="ECO:0000256" key="2">
    <source>
        <dbReference type="ARBA" id="ARBA00022542"/>
    </source>
</evidence>
<dbReference type="InterPro" id="IPR024174">
    <property type="entry name" value="HGF/MST1"/>
</dbReference>
<accession>A0A8C6ZV24</accession>
<dbReference type="GO" id="GO:0008083">
    <property type="term" value="F:growth factor activity"/>
    <property type="evidence" value="ECO:0007669"/>
    <property type="project" value="UniProtKB-KW"/>
</dbReference>
<sequence length="660" mass="75407">IDKLFVFFFLLTFFSEGKGKRRNPLHDFKKTGEMMLIKVNKSLEVKTKLLNTTEQCAKRCNRNKGLSFTCKAFAYDRVTKRCHWLSFTSLTNGVRKKQDHAFDLYEKKDYVRNCIIGKGANYKGTISVTKSGIQCQAWNSMIPHEHSFLPSSYRGKDLRENYCRNPRGEEGGPWCFTTSPEMRHEVCDIPLCSAVECMTCNGESYRGPMDHTESGKECQRWDLQRPHKHKFRPERYPDKGFDDNYCRNPDGKLRPWCYTLDPNTPWEFCAIKTCDPSIVNSTDAVAETLTCSQGQGEGYRGTVSTIWSGVQCQRWDSQFPHQHNITPENFKCKDLRENYCRNPDGSESPWCFTTDPNIRIGYCSQIPKCDVSNEQDCYRGNGKSYMGNLSKTRFGLTCSAWDKNIEDLRRFLNKYYTVIPCASTKQVRVVNGNPTQTNKGWMVSLTYRNKHICGGSLIKEDWVLTARQCFPSRYKDLKDYEAWLGVHNIKGKGEEKHKQVLNISQLVYGPEGSDLVLLKLSRPAILTNFVDIIRLPISGCTIPEKTSCSVYGWGYTGLVHYDGLLRAANLFILGNEKCNQYLKGKITVNESEICAAAETIGAGPCERDYGGPLVCEQNRVKIVMGVIVPGRGCAIRNRPGIFVRVAFYSKWIRKILLTYR</sequence>
<evidence type="ECO:0000256" key="15">
    <source>
        <dbReference type="PROSITE-ProRule" id="PRU00121"/>
    </source>
</evidence>
<dbReference type="Pfam" id="PF00089">
    <property type="entry name" value="Trypsin"/>
    <property type="match status" value="1"/>
</dbReference>
<evidence type="ECO:0000256" key="3">
    <source>
        <dbReference type="ARBA" id="ARBA00022572"/>
    </source>
</evidence>
<dbReference type="Gene3D" id="3.50.4.10">
    <property type="entry name" value="Hepatocyte Growth Factor"/>
    <property type="match status" value="1"/>
</dbReference>
<dbReference type="SUPFAM" id="SSF57414">
    <property type="entry name" value="Hairpin loop containing domain-like"/>
    <property type="match status" value="1"/>
</dbReference>
<dbReference type="GO" id="GO:0043066">
    <property type="term" value="P:negative regulation of apoptotic process"/>
    <property type="evidence" value="ECO:0007669"/>
    <property type="project" value="UniProtKB-ARBA"/>
</dbReference>
<feature type="chain" id="PRO_5034085632" description="Hepatocyte growth factor" evidence="16">
    <location>
        <begin position="20"/>
        <end position="660"/>
    </location>
</feature>
<dbReference type="Ensembl" id="ENSNPET00000021735.1">
    <property type="protein sequence ID" value="ENSNPEP00000021190.1"/>
    <property type="gene ID" value="ENSNPEG00000015716.1"/>
</dbReference>
<name>A0A8C6ZV24_NOTPE</name>
<dbReference type="PANTHER" id="PTHR24261">
    <property type="entry name" value="PLASMINOGEN-RELATED"/>
    <property type="match status" value="1"/>
</dbReference>
<reference evidence="20" key="2">
    <citation type="submission" date="2025-09" db="UniProtKB">
        <authorList>
            <consortium name="Ensembl"/>
        </authorList>
    </citation>
    <scope>IDENTIFICATION</scope>
</reference>
<organism evidence="20 21">
    <name type="scientific">Nothoprocta perdicaria</name>
    <name type="common">Chilean tinamou</name>
    <name type="synonym">Crypturus perdicarius</name>
    <dbReference type="NCBI Taxonomy" id="30464"/>
    <lineage>
        <taxon>Eukaryota</taxon>
        <taxon>Metazoa</taxon>
        <taxon>Chordata</taxon>
        <taxon>Craniata</taxon>
        <taxon>Vertebrata</taxon>
        <taxon>Euteleostomi</taxon>
        <taxon>Archelosauria</taxon>
        <taxon>Archosauria</taxon>
        <taxon>Dinosauria</taxon>
        <taxon>Saurischia</taxon>
        <taxon>Theropoda</taxon>
        <taxon>Coelurosauria</taxon>
        <taxon>Aves</taxon>
        <taxon>Palaeognathae</taxon>
        <taxon>Tinamiformes</taxon>
        <taxon>Tinamidae</taxon>
        <taxon>Nothoprocta</taxon>
    </lineage>
</organism>
<dbReference type="Pfam" id="PF00024">
    <property type="entry name" value="PAN_1"/>
    <property type="match status" value="1"/>
</dbReference>
<dbReference type="FunFam" id="2.40.20.10:FF:000047">
    <property type="entry name" value="Hepatocyte growth factor"/>
    <property type="match status" value="1"/>
</dbReference>
<dbReference type="InterPro" id="IPR003609">
    <property type="entry name" value="Pan_app"/>
</dbReference>
<keyword evidence="7 15" id="KW-1015">Disulfide bond</keyword>
<dbReference type="GO" id="GO:0022603">
    <property type="term" value="P:regulation of anatomical structure morphogenesis"/>
    <property type="evidence" value="ECO:0007669"/>
    <property type="project" value="UniProtKB-ARBA"/>
</dbReference>
<dbReference type="PRINTS" id="PR00722">
    <property type="entry name" value="CHYMOTRYPSIN"/>
</dbReference>
<keyword evidence="21" id="KW-1185">Reference proteome</keyword>
<keyword evidence="9" id="KW-0873">Pyrrolidone carboxylic acid</keyword>
<feature type="disulfide bond" evidence="15">
    <location>
        <begin position="246"/>
        <end position="269"/>
    </location>
</feature>
<evidence type="ECO:0000256" key="10">
    <source>
        <dbReference type="ARBA" id="ARBA00025867"/>
    </source>
</evidence>
<feature type="disulfide bond" evidence="15">
    <location>
        <begin position="340"/>
        <end position="363"/>
    </location>
</feature>
<feature type="domain" description="Kringle" evidence="17">
    <location>
        <begin position="376"/>
        <end position="469"/>
    </location>
</feature>
<dbReference type="PROSITE" id="PS00021">
    <property type="entry name" value="KRINGLE_1"/>
    <property type="match status" value="3"/>
</dbReference>
<evidence type="ECO:0000259" key="17">
    <source>
        <dbReference type="PROSITE" id="PS50070"/>
    </source>
</evidence>
<keyword evidence="3 15" id="KW-0420">Kringle</keyword>
<dbReference type="PRINTS" id="PR00018">
    <property type="entry name" value="KRINGLE"/>
</dbReference>
<evidence type="ECO:0000259" key="18">
    <source>
        <dbReference type="PROSITE" id="PS50240"/>
    </source>
</evidence>
<dbReference type="GO" id="GO:0048513">
    <property type="term" value="P:animal organ development"/>
    <property type="evidence" value="ECO:0007669"/>
    <property type="project" value="UniProtKB-ARBA"/>
</dbReference>
<dbReference type="CDD" id="cd00108">
    <property type="entry name" value="KR"/>
    <property type="match status" value="3"/>
</dbReference>
<keyword evidence="5" id="KW-0677">Repeat</keyword>
<dbReference type="InterPro" id="IPR043504">
    <property type="entry name" value="Peptidase_S1_PA_chymotrypsin"/>
</dbReference>
<comment type="similarity">
    <text evidence="14">Belongs to the peptidase S1 family. Plasminogen subfamily.</text>
</comment>
<dbReference type="Gene3D" id="2.40.20.10">
    <property type="entry name" value="Plasminogen Kringle 4"/>
    <property type="match status" value="4"/>
</dbReference>
<evidence type="ECO:0000256" key="13">
    <source>
        <dbReference type="ARBA" id="ARBA00045210"/>
    </source>
</evidence>
<protein>
    <recommendedName>
        <fullName evidence="1 14">Hepatocyte growth factor</fullName>
    </recommendedName>
    <alternativeName>
        <fullName evidence="12 14">Hepatopoietin-A</fullName>
    </alternativeName>
    <alternativeName>
        <fullName evidence="11 14">Scatter factor</fullName>
    </alternativeName>
</protein>
<dbReference type="InterPro" id="IPR000001">
    <property type="entry name" value="Kringle"/>
</dbReference>
<dbReference type="InterPro" id="IPR027284">
    <property type="entry name" value="Hepatocyte_GF"/>
</dbReference>
<evidence type="ECO:0000313" key="20">
    <source>
        <dbReference type="Ensembl" id="ENSNPEP00000021190.1"/>
    </source>
</evidence>
<dbReference type="PIRSF" id="PIRSF001152">
    <property type="entry name" value="HGF_MST1"/>
    <property type="match status" value="1"/>
</dbReference>
<comment type="subunit">
    <text evidence="10">Dimer of an alpha chain and a beta chain linked by a disulfide bond. Interacts with SRPX2; the interaction increases HGF mitogenic activity.</text>
</comment>
<evidence type="ECO:0000256" key="14">
    <source>
        <dbReference type="PIRNR" id="PIRNR001152"/>
    </source>
</evidence>
<dbReference type="InterPro" id="IPR009003">
    <property type="entry name" value="Peptidase_S1_PA"/>
</dbReference>
<dbReference type="GO" id="GO:0048012">
    <property type="term" value="P:hepatocyte growth factor receptor signaling pathway"/>
    <property type="evidence" value="ECO:0007669"/>
    <property type="project" value="TreeGrafter"/>
</dbReference>
<feature type="disulfide bond" evidence="15">
    <location>
        <begin position="197"/>
        <end position="274"/>
    </location>
</feature>
<dbReference type="InterPro" id="IPR001314">
    <property type="entry name" value="Peptidase_S1A"/>
</dbReference>
<feature type="domain" description="Kringle" evidence="17">
    <location>
        <begin position="290"/>
        <end position="369"/>
    </location>
</feature>
<dbReference type="CDD" id="cd00190">
    <property type="entry name" value="Tryp_SPc"/>
    <property type="match status" value="1"/>
</dbReference>
<evidence type="ECO:0000256" key="1">
    <source>
        <dbReference type="ARBA" id="ARBA00021784"/>
    </source>
</evidence>
<dbReference type="CDD" id="cd01099">
    <property type="entry name" value="PAN_AP_HGF"/>
    <property type="match status" value="1"/>
</dbReference>
<dbReference type="PANTHER" id="PTHR24261:SF8">
    <property type="entry name" value="HEPATOCYTE GROWTH FACTOR"/>
    <property type="match status" value="1"/>
</dbReference>
<dbReference type="FunFam" id="2.40.10.10:FF:000026">
    <property type="entry name" value="Hepatocyte growth factor"/>
    <property type="match status" value="1"/>
</dbReference>
<evidence type="ECO:0000256" key="7">
    <source>
        <dbReference type="ARBA" id="ARBA00023157"/>
    </source>
</evidence>
<feature type="signal peptide" evidence="16">
    <location>
        <begin position="1"/>
        <end position="19"/>
    </location>
</feature>